<dbReference type="Gene3D" id="3.10.450.50">
    <property type="match status" value="1"/>
</dbReference>
<feature type="region of interest" description="Disordered" evidence="1">
    <location>
        <begin position="369"/>
        <end position="403"/>
    </location>
</feature>
<dbReference type="EMBL" id="CAJNIZ010007383">
    <property type="protein sequence ID" value="CAE7257503.1"/>
    <property type="molecule type" value="Genomic_DNA"/>
</dbReference>
<dbReference type="OrthoDB" id="441643at2759"/>
<dbReference type="AlphaFoldDB" id="A0A812MG57"/>
<evidence type="ECO:0000256" key="1">
    <source>
        <dbReference type="SAM" id="MobiDB-lite"/>
    </source>
</evidence>
<protein>
    <submittedName>
        <fullName evidence="2">RbcL protein</fullName>
    </submittedName>
</protein>
<gene>
    <name evidence="2" type="primary">rbcL</name>
    <name evidence="2" type="ORF">SPIL2461_LOCUS5279</name>
</gene>
<dbReference type="InterPro" id="IPR032710">
    <property type="entry name" value="NTF2-like_dom_sf"/>
</dbReference>
<evidence type="ECO:0000313" key="2">
    <source>
        <dbReference type="EMBL" id="CAE7257503.1"/>
    </source>
</evidence>
<reference evidence="2" key="1">
    <citation type="submission" date="2021-02" db="EMBL/GenBank/DDBJ databases">
        <authorList>
            <person name="Dougan E. K."/>
            <person name="Rhodes N."/>
            <person name="Thang M."/>
            <person name="Chan C."/>
        </authorList>
    </citation>
    <scope>NUCLEOTIDE SEQUENCE</scope>
</reference>
<dbReference type="SUPFAM" id="SSF54427">
    <property type="entry name" value="NTF2-like"/>
    <property type="match status" value="1"/>
</dbReference>
<keyword evidence="3" id="KW-1185">Reference proteome</keyword>
<sequence length="427" mass="43349">SKTAKVEVVGALGVMTTLGLGFVAPHNAVQKPSTLSHAAVAAQVQSPTFTTGTRGSSVGSAAMYASAVATATGLLARAKRSKIATRAGPASGMSVTLEEVKAAQAAWAQAIKTISKIYLSGGDYVAAAAKAAGELYGYGHGKVLFKPTKAAEVQFRPEASQAMSYFVGAEAVPDGISEDHGFAINGGKGWSDVLFDNHQVDLNGNVAIAMGNYFFASAADGSISKVEYTFGYKKCEDGKVRICLHHSSLPYGGSAAAAPPAASQVAASAAPAEMNVAAATPVAAAFVGSSVPEVQGGGGQLRHSVGFAYSVQRDAYVDLEFGNDVGYLPDGTPMNLAGNNINHPENIGPDPHAPGSPLPRAVFANDVGYLPDGTPMNQAGNAINHPETIGPDPHSPGSALPPSSYAADVGYLVDGTPIEAAGNNAVH</sequence>
<proteinExistence type="predicted"/>
<evidence type="ECO:0000313" key="3">
    <source>
        <dbReference type="Proteomes" id="UP000649617"/>
    </source>
</evidence>
<dbReference type="Proteomes" id="UP000649617">
    <property type="component" value="Unassembled WGS sequence"/>
</dbReference>
<accession>A0A812MG57</accession>
<name>A0A812MG57_SYMPI</name>
<organism evidence="2 3">
    <name type="scientific">Symbiodinium pilosum</name>
    <name type="common">Dinoflagellate</name>
    <dbReference type="NCBI Taxonomy" id="2952"/>
    <lineage>
        <taxon>Eukaryota</taxon>
        <taxon>Sar</taxon>
        <taxon>Alveolata</taxon>
        <taxon>Dinophyceae</taxon>
        <taxon>Suessiales</taxon>
        <taxon>Symbiodiniaceae</taxon>
        <taxon>Symbiodinium</taxon>
    </lineage>
</organism>
<comment type="caution">
    <text evidence="2">The sequence shown here is derived from an EMBL/GenBank/DDBJ whole genome shotgun (WGS) entry which is preliminary data.</text>
</comment>
<feature type="non-terminal residue" evidence="2">
    <location>
        <position position="1"/>
    </location>
</feature>